<dbReference type="EC" id="7.1.1.2" evidence="3"/>
<keyword evidence="13" id="KW-0830">Ubiquinone</keyword>
<feature type="transmembrane region" description="Helical" evidence="18">
    <location>
        <begin position="189"/>
        <end position="217"/>
    </location>
</feature>
<keyword evidence="7 18" id="KW-0812">Transmembrane</keyword>
<evidence type="ECO:0000256" key="13">
    <source>
        <dbReference type="ARBA" id="ARBA00023075"/>
    </source>
</evidence>
<dbReference type="GO" id="GO:0008137">
    <property type="term" value="F:NADH dehydrogenase (ubiquinone) activity"/>
    <property type="evidence" value="ECO:0007669"/>
    <property type="project" value="UniProtKB-EC"/>
</dbReference>
<evidence type="ECO:0000256" key="12">
    <source>
        <dbReference type="ARBA" id="ARBA00023027"/>
    </source>
</evidence>
<feature type="domain" description="NADH:quinone oxidoreductase/Mrp antiporter transmembrane" evidence="19">
    <location>
        <begin position="23"/>
        <end position="278"/>
    </location>
</feature>
<evidence type="ECO:0000256" key="5">
    <source>
        <dbReference type="ARBA" id="ARBA00022448"/>
    </source>
</evidence>
<dbReference type="Pfam" id="PF00361">
    <property type="entry name" value="Proton_antipo_M"/>
    <property type="match status" value="1"/>
</dbReference>
<keyword evidence="9" id="KW-1278">Translocase</keyword>
<dbReference type="AlphaFoldDB" id="D2YVG5"/>
<evidence type="ECO:0000256" key="18">
    <source>
        <dbReference type="SAM" id="Phobius"/>
    </source>
</evidence>
<evidence type="ECO:0000256" key="17">
    <source>
        <dbReference type="ARBA" id="ARBA00049551"/>
    </source>
</evidence>
<evidence type="ECO:0000256" key="2">
    <source>
        <dbReference type="ARBA" id="ARBA00007012"/>
    </source>
</evidence>
<evidence type="ECO:0000256" key="11">
    <source>
        <dbReference type="ARBA" id="ARBA00022989"/>
    </source>
</evidence>
<organism evidence="20">
    <name type="scientific">Microcosmus sulcatus</name>
    <dbReference type="NCBI Taxonomy" id="341086"/>
    <lineage>
        <taxon>Eukaryota</taxon>
        <taxon>Metazoa</taxon>
        <taxon>Chordata</taxon>
        <taxon>Tunicata</taxon>
        <taxon>Ascidiacea</taxon>
        <taxon>Stolidobranchia</taxon>
        <taxon>Pyuridae</taxon>
        <taxon>Microcosmus</taxon>
    </lineage>
</organism>
<reference evidence="20" key="1">
    <citation type="journal article" date="2009" name="Mol. Biol. Evol.">
        <title>Hyper-variability of ascidian mitochondrial gene order: exposing the myth of deuterostome organelle genome stability.</title>
        <authorList>
            <person name="Gissi C."/>
            <person name="Pesole G."/>
            <person name="Mastrototaro F."/>
            <person name="Iannelli F."/>
            <person name="Guida V."/>
            <person name="Griggio F."/>
        </authorList>
    </citation>
    <scope>NUCLEOTIDE SEQUENCE</scope>
    <source>
        <tissue evidence="20">Muscle</tissue>
    </source>
</reference>
<evidence type="ECO:0000313" key="20">
    <source>
        <dbReference type="EMBL" id="CAL23088.2"/>
    </source>
</evidence>
<evidence type="ECO:0000256" key="9">
    <source>
        <dbReference type="ARBA" id="ARBA00022967"/>
    </source>
</evidence>
<evidence type="ECO:0000256" key="15">
    <source>
        <dbReference type="ARBA" id="ARBA00023136"/>
    </source>
</evidence>
<evidence type="ECO:0000256" key="10">
    <source>
        <dbReference type="ARBA" id="ARBA00022982"/>
    </source>
</evidence>
<proteinExistence type="inferred from homology"/>
<dbReference type="InterPro" id="IPR001750">
    <property type="entry name" value="ND/Mrp_TM"/>
</dbReference>
<feature type="transmembrane region" description="Helical" evidence="18">
    <location>
        <begin position="151"/>
        <end position="168"/>
    </location>
</feature>
<dbReference type="GO" id="GO:0005743">
    <property type="term" value="C:mitochondrial inner membrane"/>
    <property type="evidence" value="ECO:0007669"/>
    <property type="project" value="UniProtKB-SubCell"/>
</dbReference>
<keyword evidence="11 18" id="KW-1133">Transmembrane helix</keyword>
<feature type="transmembrane region" description="Helical" evidence="18">
    <location>
        <begin position="237"/>
        <end position="259"/>
    </location>
</feature>
<sequence length="337" mass="38393">MFWMMLLVMLMMIFVLQFTGNSFLYWVFMEMVSLIIVVYLLVVSKNVGNLYGVLNYFLVQGLGGLIVLLGLVWGILEDGGIYGFFNNSHNNVMLILILGLFIKMGFFPFFYMVIMVMLKLGYKECFIIIILPKIIPLYLFLNMNLSMFEGLLYLVILMSLFTAGVNGLKAADIRELMGWSSINQTGWMMLLVMCDVMLFLLFYVFYLVLMFMFWYYVKGVSSSSFFGVSHLMGKGDMGVIMTLLLGMIGGFSPFALFLFKMFGLLMVVNSFGAWGVGFLFLMLTGSFLFYMRIFQFLLCVTSSYGSLGFSYKDSNSGAVSFFLMLVLTVTGFIVFYI</sequence>
<dbReference type="GO" id="GO:0006120">
    <property type="term" value="P:mitochondrial electron transport, NADH to ubiquinone"/>
    <property type="evidence" value="ECO:0007669"/>
    <property type="project" value="TreeGrafter"/>
</dbReference>
<feature type="transmembrane region" description="Helical" evidence="18">
    <location>
        <begin position="92"/>
        <end position="118"/>
    </location>
</feature>
<geneLocation type="mitochondrion" evidence="20"/>
<gene>
    <name evidence="20" type="primary">nad2</name>
</gene>
<keyword evidence="5" id="KW-0813">Transport</keyword>
<keyword evidence="12" id="KW-0520">NAD</keyword>
<evidence type="ECO:0000256" key="6">
    <source>
        <dbReference type="ARBA" id="ARBA00022660"/>
    </source>
</evidence>
<evidence type="ECO:0000256" key="16">
    <source>
        <dbReference type="ARBA" id="ARBA00031028"/>
    </source>
</evidence>
<feature type="transmembrane region" description="Helical" evidence="18">
    <location>
        <begin position="271"/>
        <end position="298"/>
    </location>
</feature>
<feature type="transmembrane region" description="Helical" evidence="18">
    <location>
        <begin position="27"/>
        <end position="44"/>
    </location>
</feature>
<dbReference type="PANTHER" id="PTHR46552">
    <property type="entry name" value="NADH-UBIQUINONE OXIDOREDUCTASE CHAIN 2"/>
    <property type="match status" value="1"/>
</dbReference>
<evidence type="ECO:0000256" key="3">
    <source>
        <dbReference type="ARBA" id="ARBA00012944"/>
    </source>
</evidence>
<dbReference type="PANTHER" id="PTHR46552:SF1">
    <property type="entry name" value="NADH-UBIQUINONE OXIDOREDUCTASE CHAIN 2"/>
    <property type="match status" value="1"/>
</dbReference>
<evidence type="ECO:0000256" key="1">
    <source>
        <dbReference type="ARBA" id="ARBA00004448"/>
    </source>
</evidence>
<comment type="subcellular location">
    <subcellularLocation>
        <location evidence="1">Mitochondrion inner membrane</location>
        <topology evidence="1">Multi-pass membrane protein</topology>
    </subcellularLocation>
</comment>
<evidence type="ECO:0000256" key="14">
    <source>
        <dbReference type="ARBA" id="ARBA00023128"/>
    </source>
</evidence>
<feature type="transmembrane region" description="Helical" evidence="18">
    <location>
        <begin position="125"/>
        <end position="145"/>
    </location>
</feature>
<feature type="transmembrane region" description="Helical" evidence="18">
    <location>
        <begin position="56"/>
        <end position="76"/>
    </location>
</feature>
<keyword evidence="10" id="KW-0249">Electron transport</keyword>
<keyword evidence="8" id="KW-0999">Mitochondrion inner membrane</keyword>
<evidence type="ECO:0000256" key="4">
    <source>
        <dbReference type="ARBA" id="ARBA00021008"/>
    </source>
</evidence>
<accession>D2YVG5</accession>
<dbReference type="EMBL" id="AM292321">
    <property type="protein sequence ID" value="CAL23088.2"/>
    <property type="molecule type" value="Genomic_DNA"/>
</dbReference>
<evidence type="ECO:0000256" key="7">
    <source>
        <dbReference type="ARBA" id="ARBA00022692"/>
    </source>
</evidence>
<comment type="catalytic activity">
    <reaction evidence="17">
        <text>a ubiquinone + NADH + 5 H(+)(in) = a ubiquinol + NAD(+) + 4 H(+)(out)</text>
        <dbReference type="Rhea" id="RHEA:29091"/>
        <dbReference type="Rhea" id="RHEA-COMP:9565"/>
        <dbReference type="Rhea" id="RHEA-COMP:9566"/>
        <dbReference type="ChEBI" id="CHEBI:15378"/>
        <dbReference type="ChEBI" id="CHEBI:16389"/>
        <dbReference type="ChEBI" id="CHEBI:17976"/>
        <dbReference type="ChEBI" id="CHEBI:57540"/>
        <dbReference type="ChEBI" id="CHEBI:57945"/>
        <dbReference type="EC" id="7.1.1.2"/>
    </reaction>
</comment>
<evidence type="ECO:0000259" key="19">
    <source>
        <dbReference type="Pfam" id="PF00361"/>
    </source>
</evidence>
<keyword evidence="6" id="KW-0679">Respiratory chain</keyword>
<keyword evidence="14 20" id="KW-0496">Mitochondrion</keyword>
<evidence type="ECO:0000256" key="8">
    <source>
        <dbReference type="ARBA" id="ARBA00022792"/>
    </source>
</evidence>
<keyword evidence="15 18" id="KW-0472">Membrane</keyword>
<protein>
    <recommendedName>
        <fullName evidence="4">NADH-ubiquinone oxidoreductase chain 2</fullName>
        <ecNumber evidence="3">7.1.1.2</ecNumber>
    </recommendedName>
    <alternativeName>
        <fullName evidence="16">NADH dehydrogenase subunit 2</fullName>
    </alternativeName>
</protein>
<feature type="transmembrane region" description="Helical" evidence="18">
    <location>
        <begin position="318"/>
        <end position="336"/>
    </location>
</feature>
<dbReference type="InterPro" id="IPR050175">
    <property type="entry name" value="Complex_I_Subunit_2"/>
</dbReference>
<comment type="similarity">
    <text evidence="2">Belongs to the complex I subunit 2 family.</text>
</comment>
<name>D2YVG5_9ASCI</name>